<keyword evidence="2" id="KW-0472">Membrane</keyword>
<gene>
    <name evidence="3" type="ORF">HK103_003970</name>
</gene>
<proteinExistence type="predicted"/>
<dbReference type="Proteomes" id="UP001210925">
    <property type="component" value="Unassembled WGS sequence"/>
</dbReference>
<dbReference type="EMBL" id="JADGKB010000030">
    <property type="protein sequence ID" value="KAJ3258152.1"/>
    <property type="molecule type" value="Genomic_DNA"/>
</dbReference>
<comment type="caution">
    <text evidence="3">The sequence shown here is derived from an EMBL/GenBank/DDBJ whole genome shotgun (WGS) entry which is preliminary data.</text>
</comment>
<name>A0AAD5Y8N5_9FUNG</name>
<evidence type="ECO:0000256" key="2">
    <source>
        <dbReference type="SAM" id="Phobius"/>
    </source>
</evidence>
<evidence type="ECO:0000256" key="1">
    <source>
        <dbReference type="SAM" id="MobiDB-lite"/>
    </source>
</evidence>
<keyword evidence="2" id="KW-1133">Transmembrane helix</keyword>
<evidence type="ECO:0000313" key="3">
    <source>
        <dbReference type="EMBL" id="KAJ3258152.1"/>
    </source>
</evidence>
<keyword evidence="4" id="KW-1185">Reference proteome</keyword>
<reference evidence="3" key="1">
    <citation type="submission" date="2020-05" db="EMBL/GenBank/DDBJ databases">
        <title>Phylogenomic resolution of chytrid fungi.</title>
        <authorList>
            <person name="Stajich J.E."/>
            <person name="Amses K."/>
            <person name="Simmons R."/>
            <person name="Seto K."/>
            <person name="Myers J."/>
            <person name="Bonds A."/>
            <person name="Quandt C.A."/>
            <person name="Barry K."/>
            <person name="Liu P."/>
            <person name="Grigoriev I."/>
            <person name="Longcore J.E."/>
            <person name="James T.Y."/>
        </authorList>
    </citation>
    <scope>NUCLEOTIDE SEQUENCE</scope>
    <source>
        <strain evidence="3">PLAUS21</strain>
    </source>
</reference>
<sequence length="279" mass="30639">MKFSLLIFLSCVLAQNNGTETTNAVTTNNVPKTTTNNVPQTTNNAQTNTKNQQTATLTNSGGAATSGDSNGSGSTNAPMPSDGATQKQEVNSSVGVPVLTSIICAVALVCAVIGIFIVRKFGLAPSGDFKDRLKRQDSEPSVQGTPVVAIHSPKDLDYQSHYAPSEASYNSGRNSPYAPRKSPVYDDRRPSNDYYARSDYNANNSETYQQSPQYYPPQNYPQQQRPSFDSSRYDQRRPSNPESAYGRPPPETFDQRRPSNPEVYGRPVYEAPRPRYNGY</sequence>
<keyword evidence="2" id="KW-0812">Transmembrane</keyword>
<dbReference type="AlphaFoldDB" id="A0AAD5Y8N5"/>
<organism evidence="3 4">
    <name type="scientific">Boothiomyces macroporosus</name>
    <dbReference type="NCBI Taxonomy" id="261099"/>
    <lineage>
        <taxon>Eukaryota</taxon>
        <taxon>Fungi</taxon>
        <taxon>Fungi incertae sedis</taxon>
        <taxon>Chytridiomycota</taxon>
        <taxon>Chytridiomycota incertae sedis</taxon>
        <taxon>Chytridiomycetes</taxon>
        <taxon>Rhizophydiales</taxon>
        <taxon>Terramycetaceae</taxon>
        <taxon>Boothiomyces</taxon>
    </lineage>
</organism>
<feature type="transmembrane region" description="Helical" evidence="2">
    <location>
        <begin position="98"/>
        <end position="118"/>
    </location>
</feature>
<accession>A0AAD5Y8N5</accession>
<feature type="compositionally biased region" description="Low complexity" evidence="1">
    <location>
        <begin position="23"/>
        <end position="77"/>
    </location>
</feature>
<protein>
    <submittedName>
        <fullName evidence="3">Uncharacterized protein</fullName>
    </submittedName>
</protein>
<feature type="region of interest" description="Disordered" evidence="1">
    <location>
        <begin position="152"/>
        <end position="279"/>
    </location>
</feature>
<feature type="region of interest" description="Disordered" evidence="1">
    <location>
        <begin position="23"/>
        <end position="88"/>
    </location>
</feature>
<evidence type="ECO:0000313" key="4">
    <source>
        <dbReference type="Proteomes" id="UP001210925"/>
    </source>
</evidence>